<keyword evidence="6 13" id="KW-0812">Transmembrane</keyword>
<dbReference type="GO" id="GO:0008233">
    <property type="term" value="F:peptidase activity"/>
    <property type="evidence" value="ECO:0007669"/>
    <property type="project" value="UniProtKB-KW"/>
</dbReference>
<dbReference type="RefSeq" id="WP_330958049.1">
    <property type="nucleotide sequence ID" value="NZ_JAZGJQ010000003.1"/>
</dbReference>
<proteinExistence type="inferred from homology"/>
<feature type="transmembrane region" description="Helical" evidence="13">
    <location>
        <begin position="97"/>
        <end position="118"/>
    </location>
</feature>
<evidence type="ECO:0000256" key="1">
    <source>
        <dbReference type="ARBA" id="ARBA00001947"/>
    </source>
</evidence>
<evidence type="ECO:0000256" key="4">
    <source>
        <dbReference type="ARBA" id="ARBA00022475"/>
    </source>
</evidence>
<dbReference type="InterPro" id="IPR052348">
    <property type="entry name" value="Metallopeptidase_M50B"/>
</dbReference>
<keyword evidence="12 13" id="KW-0472">Membrane</keyword>
<evidence type="ECO:0000256" key="10">
    <source>
        <dbReference type="ARBA" id="ARBA00022989"/>
    </source>
</evidence>
<keyword evidence="16" id="KW-1185">Reference proteome</keyword>
<feature type="transmembrane region" description="Helical" evidence="13">
    <location>
        <begin position="12"/>
        <end position="35"/>
    </location>
</feature>
<dbReference type="Pfam" id="PF02163">
    <property type="entry name" value="Peptidase_M50"/>
    <property type="match status" value="1"/>
</dbReference>
<evidence type="ECO:0000256" key="3">
    <source>
        <dbReference type="ARBA" id="ARBA00007931"/>
    </source>
</evidence>
<feature type="transmembrane region" description="Helical" evidence="13">
    <location>
        <begin position="56"/>
        <end position="77"/>
    </location>
</feature>
<dbReference type="Proteomes" id="UP001332931">
    <property type="component" value="Unassembled WGS sequence"/>
</dbReference>
<evidence type="ECO:0000256" key="7">
    <source>
        <dbReference type="ARBA" id="ARBA00022723"/>
    </source>
</evidence>
<evidence type="ECO:0000256" key="11">
    <source>
        <dbReference type="ARBA" id="ARBA00023049"/>
    </source>
</evidence>
<name>A0ABU7R9L1_9ACTN</name>
<accession>A0ABU7R9L1</accession>
<dbReference type="PANTHER" id="PTHR35864:SF1">
    <property type="entry name" value="ZINC METALLOPROTEASE YWHC-RELATED"/>
    <property type="match status" value="1"/>
</dbReference>
<organism evidence="15 16">
    <name type="scientific">Olsenella absiana</name>
    <dbReference type="NCBI Taxonomy" id="3115222"/>
    <lineage>
        <taxon>Bacteria</taxon>
        <taxon>Bacillati</taxon>
        <taxon>Actinomycetota</taxon>
        <taxon>Coriobacteriia</taxon>
        <taxon>Coriobacteriales</taxon>
        <taxon>Atopobiaceae</taxon>
        <taxon>Olsenella</taxon>
    </lineage>
</organism>
<gene>
    <name evidence="15" type="ORF">VXJ25_04685</name>
</gene>
<keyword evidence="4" id="KW-1003">Cell membrane</keyword>
<evidence type="ECO:0000256" key="2">
    <source>
        <dbReference type="ARBA" id="ARBA00004651"/>
    </source>
</evidence>
<feature type="transmembrane region" description="Helical" evidence="13">
    <location>
        <begin position="148"/>
        <end position="166"/>
    </location>
</feature>
<evidence type="ECO:0000256" key="9">
    <source>
        <dbReference type="ARBA" id="ARBA00022833"/>
    </source>
</evidence>
<keyword evidence="8" id="KW-0378">Hydrolase</keyword>
<comment type="cofactor">
    <cofactor evidence="1">
        <name>Zn(2+)</name>
        <dbReference type="ChEBI" id="CHEBI:29105"/>
    </cofactor>
</comment>
<protein>
    <submittedName>
        <fullName evidence="15">Site-2 protease family protein</fullName>
    </submittedName>
</protein>
<keyword evidence="5 15" id="KW-0645">Protease</keyword>
<comment type="caution">
    <text evidence="15">The sequence shown here is derived from an EMBL/GenBank/DDBJ whole genome shotgun (WGS) entry which is preliminary data.</text>
</comment>
<dbReference type="EMBL" id="JAZGJQ010000003">
    <property type="protein sequence ID" value="MEE6147287.1"/>
    <property type="molecule type" value="Genomic_DNA"/>
</dbReference>
<comment type="similarity">
    <text evidence="3">Belongs to the peptidase M50B family.</text>
</comment>
<evidence type="ECO:0000259" key="14">
    <source>
        <dbReference type="Pfam" id="PF02163"/>
    </source>
</evidence>
<dbReference type="GO" id="GO:0006508">
    <property type="term" value="P:proteolysis"/>
    <property type="evidence" value="ECO:0007669"/>
    <property type="project" value="UniProtKB-KW"/>
</dbReference>
<keyword evidence="11" id="KW-0482">Metalloprotease</keyword>
<comment type="subcellular location">
    <subcellularLocation>
        <location evidence="2">Cell membrane</location>
        <topology evidence="2">Multi-pass membrane protein</topology>
    </subcellularLocation>
</comment>
<dbReference type="PANTHER" id="PTHR35864">
    <property type="entry name" value="ZINC METALLOPROTEASE MJ0611-RELATED"/>
    <property type="match status" value="1"/>
</dbReference>
<keyword evidence="10 13" id="KW-1133">Transmembrane helix</keyword>
<dbReference type="InterPro" id="IPR008915">
    <property type="entry name" value="Peptidase_M50"/>
</dbReference>
<feature type="domain" description="Peptidase M50" evidence="14">
    <location>
        <begin position="17"/>
        <end position="199"/>
    </location>
</feature>
<evidence type="ECO:0000256" key="6">
    <source>
        <dbReference type="ARBA" id="ARBA00022692"/>
    </source>
</evidence>
<keyword evidence="9" id="KW-0862">Zinc</keyword>
<evidence type="ECO:0000256" key="13">
    <source>
        <dbReference type="SAM" id="Phobius"/>
    </source>
</evidence>
<evidence type="ECO:0000256" key="5">
    <source>
        <dbReference type="ARBA" id="ARBA00022670"/>
    </source>
</evidence>
<evidence type="ECO:0000256" key="12">
    <source>
        <dbReference type="ARBA" id="ARBA00023136"/>
    </source>
</evidence>
<evidence type="ECO:0000313" key="15">
    <source>
        <dbReference type="EMBL" id="MEE6147287.1"/>
    </source>
</evidence>
<feature type="transmembrane region" description="Helical" evidence="13">
    <location>
        <begin position="187"/>
        <end position="206"/>
    </location>
</feature>
<dbReference type="CDD" id="cd06158">
    <property type="entry name" value="S2P-M50_like_1"/>
    <property type="match status" value="1"/>
</dbReference>
<sequence length="228" mass="24638">MLGYSALDILNLALSLALVIFSAMVHEVAHGWVAYRLGDATAKRAGRLTLNPARHLDPFGSVVLPLLMAVAGWPVFAYAKPVPYNPNNLRNPRTDEVLVALAGPASNLLQALAGAAVYQLVLSRLLADGGSLVVGGASFWVLRALALYVYVNLVLMFFNLIPLPPLDGSKLVMPLLHGSARERYYHIQSYSLPILVAVLYLVPMVVHFDPLSLYLDATAGNLLELLLA</sequence>
<evidence type="ECO:0000313" key="16">
    <source>
        <dbReference type="Proteomes" id="UP001332931"/>
    </source>
</evidence>
<dbReference type="InterPro" id="IPR044537">
    <property type="entry name" value="Rip2-like"/>
</dbReference>
<keyword evidence="7" id="KW-0479">Metal-binding</keyword>
<reference evidence="15 16" key="1">
    <citation type="submission" date="2024-01" db="EMBL/GenBank/DDBJ databases">
        <title>Description of Olsenella sp. nov., isolated from pig feces.</title>
        <authorList>
            <person name="Chang Y.-H."/>
        </authorList>
    </citation>
    <scope>NUCLEOTIDE SEQUENCE [LARGE SCALE GENOMIC DNA]</scope>
    <source>
        <strain evidence="15 16">YH-ols2223</strain>
    </source>
</reference>
<evidence type="ECO:0000256" key="8">
    <source>
        <dbReference type="ARBA" id="ARBA00022801"/>
    </source>
</evidence>